<dbReference type="Pfam" id="PF12079">
    <property type="entry name" value="DUF3558"/>
    <property type="match status" value="1"/>
</dbReference>
<sequence>MTAVRRWLPALSASLLVALAGCGASITGEPVPAVGFRDDSASIAAVPTPRAVTGVDPCTLLTPADLDQAGGTTGGPYPGNPTPRTCTYALGGAQPGNTAAVGFNDEFETAKAKQPRGVDVDVEGHSAWLYCDVIDGFQTCTATAAINAEHTLVTMLSLRGATAADTTDVLQDLTTAALRNLPTG</sequence>
<evidence type="ECO:0000256" key="1">
    <source>
        <dbReference type="SAM" id="SignalP"/>
    </source>
</evidence>
<dbReference type="RefSeq" id="WP_345364489.1">
    <property type="nucleotide sequence ID" value="NZ_BAABII010000012.1"/>
</dbReference>
<comment type="caution">
    <text evidence="2">The sequence shown here is derived from an EMBL/GenBank/DDBJ whole genome shotgun (WGS) entry which is preliminary data.</text>
</comment>
<feature type="chain" id="PRO_5045965065" evidence="1">
    <location>
        <begin position="21"/>
        <end position="184"/>
    </location>
</feature>
<organism evidence="2 3">
    <name type="scientific">Saccharopolyspora cebuensis</name>
    <dbReference type="NCBI Taxonomy" id="418759"/>
    <lineage>
        <taxon>Bacteria</taxon>
        <taxon>Bacillati</taxon>
        <taxon>Actinomycetota</taxon>
        <taxon>Actinomycetes</taxon>
        <taxon>Pseudonocardiales</taxon>
        <taxon>Pseudonocardiaceae</taxon>
        <taxon>Saccharopolyspora</taxon>
    </lineage>
</organism>
<evidence type="ECO:0000313" key="2">
    <source>
        <dbReference type="EMBL" id="MEY8040146.1"/>
    </source>
</evidence>
<proteinExistence type="predicted"/>
<dbReference type="EMBL" id="JBGEHV010000018">
    <property type="protein sequence ID" value="MEY8040146.1"/>
    <property type="molecule type" value="Genomic_DNA"/>
</dbReference>
<dbReference type="PROSITE" id="PS51257">
    <property type="entry name" value="PROKAR_LIPOPROTEIN"/>
    <property type="match status" value="1"/>
</dbReference>
<gene>
    <name evidence="2" type="ORF">AB8O55_12145</name>
</gene>
<evidence type="ECO:0000313" key="3">
    <source>
        <dbReference type="Proteomes" id="UP001564626"/>
    </source>
</evidence>
<accession>A0ABV4CGJ9</accession>
<protein>
    <submittedName>
        <fullName evidence="2">DUF3558 family protein</fullName>
    </submittedName>
</protein>
<keyword evidence="1" id="KW-0732">Signal</keyword>
<keyword evidence="3" id="KW-1185">Reference proteome</keyword>
<dbReference type="InterPro" id="IPR024520">
    <property type="entry name" value="DUF3558"/>
</dbReference>
<dbReference type="Proteomes" id="UP001564626">
    <property type="component" value="Unassembled WGS sequence"/>
</dbReference>
<feature type="signal peptide" evidence="1">
    <location>
        <begin position="1"/>
        <end position="20"/>
    </location>
</feature>
<reference evidence="2 3" key="1">
    <citation type="submission" date="2024-08" db="EMBL/GenBank/DDBJ databases">
        <title>Genome mining of Saccharopolyspora cebuensis PGLac3 from Nigerian medicinal plant.</title>
        <authorList>
            <person name="Ezeobiora C.E."/>
            <person name="Igbokwe N.H."/>
            <person name="Amin D.H."/>
            <person name="Mendie U.E."/>
        </authorList>
    </citation>
    <scope>NUCLEOTIDE SEQUENCE [LARGE SCALE GENOMIC DNA]</scope>
    <source>
        <strain evidence="2 3">PGLac3</strain>
    </source>
</reference>
<name>A0ABV4CGJ9_9PSEU</name>